<keyword evidence="4 6" id="KW-1133">Transmembrane helix</keyword>
<evidence type="ECO:0000256" key="5">
    <source>
        <dbReference type="ARBA" id="ARBA00023136"/>
    </source>
</evidence>
<keyword evidence="5 6" id="KW-0472">Membrane</keyword>
<dbReference type="CDD" id="cd06581">
    <property type="entry name" value="TM_PBP1_LivM_like"/>
    <property type="match status" value="1"/>
</dbReference>
<dbReference type="PANTHER" id="PTHR30482:SF10">
    <property type="entry name" value="HIGH-AFFINITY BRANCHED-CHAIN AMINO ACID TRANSPORT PROTEIN BRAE"/>
    <property type="match status" value="1"/>
</dbReference>
<feature type="transmembrane region" description="Helical" evidence="6">
    <location>
        <begin position="212"/>
        <end position="230"/>
    </location>
</feature>
<reference evidence="7 8" key="1">
    <citation type="submission" date="2018-12" db="EMBL/GenBank/DDBJ databases">
        <title>Bacillus chawlae sp. nov., Bacillus glennii sp. nov., and Bacillus saganii sp. nov. Isolated from the Vehicle Assembly Building at Kennedy Space Center where the Viking Spacecraft were Assembled.</title>
        <authorList>
            <person name="Seuylemezian A."/>
            <person name="Vaishampayan P."/>
        </authorList>
    </citation>
    <scope>NUCLEOTIDE SEQUENCE [LARGE SCALE GENOMIC DNA]</scope>
    <source>
        <strain evidence="7 8">L5</strain>
    </source>
</reference>
<dbReference type="GO" id="GO:0015658">
    <property type="term" value="F:branched-chain amino acid transmembrane transporter activity"/>
    <property type="evidence" value="ECO:0007669"/>
    <property type="project" value="InterPro"/>
</dbReference>
<comment type="caution">
    <text evidence="7">The sequence shown here is derived from an EMBL/GenBank/DDBJ whole genome shotgun (WGS) entry which is preliminary data.</text>
</comment>
<dbReference type="Pfam" id="PF02653">
    <property type="entry name" value="BPD_transp_2"/>
    <property type="match status" value="1"/>
</dbReference>
<evidence type="ECO:0000256" key="3">
    <source>
        <dbReference type="ARBA" id="ARBA00022692"/>
    </source>
</evidence>
<name>A0A433HJG5_9BACI</name>
<keyword evidence="3 6" id="KW-0812">Transmembrane</keyword>
<gene>
    <name evidence="7" type="ORF">ELQ35_11620</name>
</gene>
<dbReference type="OrthoDB" id="9789927at2"/>
<dbReference type="InterPro" id="IPR001851">
    <property type="entry name" value="ABC_transp_permease"/>
</dbReference>
<keyword evidence="8" id="KW-1185">Reference proteome</keyword>
<sequence length="326" mass="35882">MLGEFINPYYLQIGSFILINIILAISIYVTLSSGQLSLGSAGFMGIGAYTSALLTIHFDLPILVGIIAGSLVAGICGIIVGLPSLRLSGVYLAIATLGFGEVMRVFFVNWESVTKGAVGLSGIPHIGRELLNFFRDAGFDPSSIGMRNNQFTYLLVLILLLLINIFIIWFFVRQNKSRVGRAFAAIKMDEKAAEAMGINITYYKVLSFTQGAILAGFAGALFAHVLAYISPADFAYHRAIEILIFAVFGGSEVILGAIFGATFMTIMPEALRFISEYRYMIYGLVLIFMMAFRPQGIIDENIMQWLKKKLPSKRGRSHGSRNQKHM</sequence>
<dbReference type="EMBL" id="RYZZ01000015">
    <property type="protein sequence ID" value="RUQ28566.1"/>
    <property type="molecule type" value="Genomic_DNA"/>
</dbReference>
<feature type="transmembrane region" description="Helical" evidence="6">
    <location>
        <begin position="151"/>
        <end position="172"/>
    </location>
</feature>
<feature type="transmembrane region" description="Helical" evidence="6">
    <location>
        <begin position="242"/>
        <end position="267"/>
    </location>
</feature>
<feature type="transmembrane region" description="Helical" evidence="6">
    <location>
        <begin position="89"/>
        <end position="107"/>
    </location>
</feature>
<dbReference type="GO" id="GO:0005886">
    <property type="term" value="C:plasma membrane"/>
    <property type="evidence" value="ECO:0007669"/>
    <property type="project" value="UniProtKB-SubCell"/>
</dbReference>
<evidence type="ECO:0000256" key="1">
    <source>
        <dbReference type="ARBA" id="ARBA00004651"/>
    </source>
</evidence>
<keyword evidence="2" id="KW-1003">Cell membrane</keyword>
<comment type="subcellular location">
    <subcellularLocation>
        <location evidence="1">Cell membrane</location>
        <topology evidence="1">Multi-pass membrane protein</topology>
    </subcellularLocation>
</comment>
<organism evidence="7 8">
    <name type="scientific">Peribacillus cavernae</name>
    <dbReference type="NCBI Taxonomy" id="1674310"/>
    <lineage>
        <taxon>Bacteria</taxon>
        <taxon>Bacillati</taxon>
        <taxon>Bacillota</taxon>
        <taxon>Bacilli</taxon>
        <taxon>Bacillales</taxon>
        <taxon>Bacillaceae</taxon>
        <taxon>Peribacillus</taxon>
    </lineage>
</organism>
<evidence type="ECO:0000256" key="6">
    <source>
        <dbReference type="SAM" id="Phobius"/>
    </source>
</evidence>
<dbReference type="InterPro" id="IPR043428">
    <property type="entry name" value="LivM-like"/>
</dbReference>
<protein>
    <submittedName>
        <fullName evidence="7">Branched-chain amino acid ABC transporter permease</fullName>
    </submittedName>
</protein>
<feature type="transmembrane region" description="Helical" evidence="6">
    <location>
        <begin position="12"/>
        <end position="31"/>
    </location>
</feature>
<evidence type="ECO:0000256" key="4">
    <source>
        <dbReference type="ARBA" id="ARBA00022989"/>
    </source>
</evidence>
<evidence type="ECO:0000313" key="7">
    <source>
        <dbReference type="EMBL" id="RUQ28566.1"/>
    </source>
</evidence>
<evidence type="ECO:0000313" key="8">
    <source>
        <dbReference type="Proteomes" id="UP000267430"/>
    </source>
</evidence>
<feature type="transmembrane region" description="Helical" evidence="6">
    <location>
        <begin position="62"/>
        <end position="82"/>
    </location>
</feature>
<accession>A0A433HJG5</accession>
<dbReference type="AlphaFoldDB" id="A0A433HJG5"/>
<feature type="transmembrane region" description="Helical" evidence="6">
    <location>
        <begin position="279"/>
        <end position="298"/>
    </location>
</feature>
<dbReference type="RefSeq" id="WP_126864990.1">
    <property type="nucleotide sequence ID" value="NZ_JAUSTX010000007.1"/>
</dbReference>
<dbReference type="Proteomes" id="UP000267430">
    <property type="component" value="Unassembled WGS sequence"/>
</dbReference>
<feature type="transmembrane region" description="Helical" evidence="6">
    <location>
        <begin position="38"/>
        <end position="56"/>
    </location>
</feature>
<dbReference type="PANTHER" id="PTHR30482">
    <property type="entry name" value="HIGH-AFFINITY BRANCHED-CHAIN AMINO ACID TRANSPORT SYSTEM PERMEASE"/>
    <property type="match status" value="1"/>
</dbReference>
<evidence type="ECO:0000256" key="2">
    <source>
        <dbReference type="ARBA" id="ARBA00022475"/>
    </source>
</evidence>
<proteinExistence type="predicted"/>